<evidence type="ECO:0000256" key="3">
    <source>
        <dbReference type="ARBA" id="ARBA00012759"/>
    </source>
</evidence>
<keyword evidence="4" id="KW-0645">Protease</keyword>
<proteinExistence type="inferred from homology"/>
<dbReference type="InterPro" id="IPR001394">
    <property type="entry name" value="Peptidase_C19_UCH"/>
</dbReference>
<dbReference type="InterPro" id="IPR038765">
    <property type="entry name" value="Papain-like_cys_pep_sf"/>
</dbReference>
<evidence type="ECO:0000313" key="11">
    <source>
        <dbReference type="Proteomes" id="UP000013776"/>
    </source>
</evidence>
<feature type="region of interest" description="Disordered" evidence="8">
    <location>
        <begin position="271"/>
        <end position="292"/>
    </location>
</feature>
<evidence type="ECO:0000259" key="9">
    <source>
        <dbReference type="PROSITE" id="PS50235"/>
    </source>
</evidence>
<dbReference type="Gene3D" id="3.90.70.10">
    <property type="entry name" value="Cysteine proteinases"/>
    <property type="match status" value="1"/>
</dbReference>
<dbReference type="eggNOG" id="ENOG502QWTH">
    <property type="taxonomic scope" value="Eukaryota"/>
</dbReference>
<evidence type="ECO:0000256" key="8">
    <source>
        <dbReference type="SAM" id="MobiDB-lite"/>
    </source>
</evidence>
<dbReference type="GO" id="GO:0005829">
    <property type="term" value="C:cytosol"/>
    <property type="evidence" value="ECO:0007669"/>
    <property type="project" value="TreeGrafter"/>
</dbReference>
<feature type="compositionally biased region" description="Polar residues" evidence="8">
    <location>
        <begin position="271"/>
        <end position="290"/>
    </location>
</feature>
<dbReference type="GO" id="GO:0004843">
    <property type="term" value="F:cysteine-type deubiquitinase activity"/>
    <property type="evidence" value="ECO:0007669"/>
    <property type="project" value="UniProtKB-EC"/>
</dbReference>
<dbReference type="Pfam" id="PF00443">
    <property type="entry name" value="UCH"/>
    <property type="match status" value="1"/>
</dbReference>
<gene>
    <name evidence="10" type="ORF">TAPDE_002680</name>
</gene>
<dbReference type="PROSITE" id="PS50235">
    <property type="entry name" value="USP_3"/>
    <property type="match status" value="1"/>
</dbReference>
<dbReference type="OrthoDB" id="6287070at2759"/>
<name>R4XEM6_TAPDE</name>
<dbReference type="GO" id="GO:0005634">
    <property type="term" value="C:nucleus"/>
    <property type="evidence" value="ECO:0007669"/>
    <property type="project" value="UniProtKB-SubCell"/>
</dbReference>
<keyword evidence="11" id="KW-1185">Reference proteome</keyword>
<evidence type="ECO:0000313" key="10">
    <source>
        <dbReference type="EMBL" id="CCG82926.1"/>
    </source>
</evidence>
<dbReference type="VEuPathDB" id="FungiDB:TAPDE_002680"/>
<dbReference type="EMBL" id="CAHR02000109">
    <property type="protein sequence ID" value="CCG82926.1"/>
    <property type="molecule type" value="Genomic_DNA"/>
</dbReference>
<dbReference type="PANTHER" id="PTHR24006:SF722">
    <property type="entry name" value="UBIQUITIN CARBOXYL-TERMINAL HYDROLASE 48"/>
    <property type="match status" value="1"/>
</dbReference>
<evidence type="ECO:0000256" key="5">
    <source>
        <dbReference type="ARBA" id="ARBA00022786"/>
    </source>
</evidence>
<organism evidence="10 11">
    <name type="scientific">Taphrina deformans (strain PYCC 5710 / ATCC 11124 / CBS 356.35 / IMI 108563 / JCM 9778 / NBRC 8474)</name>
    <name type="common">Peach leaf curl fungus</name>
    <name type="synonym">Lalaria deformans</name>
    <dbReference type="NCBI Taxonomy" id="1097556"/>
    <lineage>
        <taxon>Eukaryota</taxon>
        <taxon>Fungi</taxon>
        <taxon>Dikarya</taxon>
        <taxon>Ascomycota</taxon>
        <taxon>Taphrinomycotina</taxon>
        <taxon>Taphrinomycetes</taxon>
        <taxon>Taphrinales</taxon>
        <taxon>Taphrinaceae</taxon>
        <taxon>Taphrina</taxon>
    </lineage>
</organism>
<dbReference type="InterPro" id="IPR050164">
    <property type="entry name" value="Peptidase_C19"/>
</dbReference>
<protein>
    <recommendedName>
        <fullName evidence="3">ubiquitinyl hydrolase 1</fullName>
        <ecNumber evidence="3">3.4.19.12</ecNumber>
    </recommendedName>
</protein>
<reference evidence="10 11" key="1">
    <citation type="journal article" date="2013" name="MBio">
        <title>Genome sequencing of the plant pathogen Taphrina deformans, the causal agent of peach leaf curl.</title>
        <authorList>
            <person name="Cisse O.H."/>
            <person name="Almeida J.M.G.C.F."/>
            <person name="Fonseca A."/>
            <person name="Kumar A.A."/>
            <person name="Salojaervi J."/>
            <person name="Overmyer K."/>
            <person name="Hauser P.M."/>
            <person name="Pagni M."/>
        </authorList>
    </citation>
    <scope>NUCLEOTIDE SEQUENCE [LARGE SCALE GENOMIC DNA]</scope>
    <source>
        <strain evidence="11">PYCC 5710 / ATCC 11124 / CBS 356.35 / IMI 108563 / JCM 9778 / NBRC 8474</strain>
    </source>
</reference>
<dbReference type="PANTHER" id="PTHR24006">
    <property type="entry name" value="UBIQUITIN CARBOXYL-TERMINAL HYDROLASE"/>
    <property type="match status" value="1"/>
</dbReference>
<comment type="catalytic activity">
    <reaction evidence="1">
        <text>Thiol-dependent hydrolysis of ester, thioester, amide, peptide and isopeptide bonds formed by the C-terminal Gly of ubiquitin (a 76-residue protein attached to proteins as an intracellular targeting signal).</text>
        <dbReference type="EC" id="3.4.19.12"/>
    </reaction>
</comment>
<evidence type="ECO:0000256" key="6">
    <source>
        <dbReference type="ARBA" id="ARBA00022801"/>
    </source>
</evidence>
<dbReference type="GO" id="GO:0016579">
    <property type="term" value="P:protein deubiquitination"/>
    <property type="evidence" value="ECO:0007669"/>
    <property type="project" value="InterPro"/>
</dbReference>
<accession>R4XEM6</accession>
<dbReference type="AlphaFoldDB" id="R4XEM6"/>
<feature type="domain" description="USP" evidence="9">
    <location>
        <begin position="99"/>
        <end position="455"/>
    </location>
</feature>
<evidence type="ECO:0000256" key="1">
    <source>
        <dbReference type="ARBA" id="ARBA00000707"/>
    </source>
</evidence>
<dbReference type="SUPFAM" id="SSF54001">
    <property type="entry name" value="Cysteine proteinases"/>
    <property type="match status" value="1"/>
</dbReference>
<dbReference type="EC" id="3.4.19.12" evidence="3"/>
<dbReference type="Proteomes" id="UP000013776">
    <property type="component" value="Unassembled WGS sequence"/>
</dbReference>
<dbReference type="InterPro" id="IPR028889">
    <property type="entry name" value="USP"/>
</dbReference>
<dbReference type="GO" id="GO:0006508">
    <property type="term" value="P:proteolysis"/>
    <property type="evidence" value="ECO:0007669"/>
    <property type="project" value="UniProtKB-KW"/>
</dbReference>
<comment type="similarity">
    <text evidence="2">Belongs to the peptidase C19 family.</text>
</comment>
<keyword evidence="7" id="KW-0788">Thiol protease</keyword>
<evidence type="ECO:0000256" key="4">
    <source>
        <dbReference type="ARBA" id="ARBA00022670"/>
    </source>
</evidence>
<keyword evidence="5" id="KW-0833">Ubl conjugation pathway</keyword>
<evidence type="ECO:0000256" key="2">
    <source>
        <dbReference type="ARBA" id="ARBA00009085"/>
    </source>
</evidence>
<evidence type="ECO:0000256" key="7">
    <source>
        <dbReference type="ARBA" id="ARBA00022807"/>
    </source>
</evidence>
<feature type="region of interest" description="Disordered" evidence="8">
    <location>
        <begin position="463"/>
        <end position="525"/>
    </location>
</feature>
<dbReference type="STRING" id="1097556.R4XEM6"/>
<keyword evidence="6 10" id="KW-0378">Hydrolase</keyword>
<comment type="caution">
    <text evidence="10">The sequence shown here is derived from an EMBL/GenBank/DDBJ whole genome shotgun (WGS) entry which is preliminary data.</text>
</comment>
<sequence length="525" mass="59085">MGLLKRNKNKKIKSGITQDIPQYQTIVVSPIPQDPLDIAVAQVISSLATYGLHYEVDRARQLLKGRFAHANPTRAVVLALALRDAEDLIVVEPSSSFLLGAENLRGTTCYLDALLFSMFSRSFPIFDALLYHARPDARANKLVVNLRVFVNLLRCGYLVTHDLVDMLRNSIASCGWQDASRNSQQDTSECFGFIAEILQMPTLTFKVHIAHSGKADAHADNKIVKERFLALPIPKPSGQYSELQPIELVDLIDAYFHTKLEVRRPIARSRSTMSSMYPTTGRASNGNSDRASILPVARSSEKKRGSDGQVAMEAWQLFELVPYYSAQDSSEQEKDFARQPPVVAINLKRYFFDTYGTAQINKTPVIIPEYIDFTPFTDSDNTMKRAGDRIRLRLDSAVCHRGQHVGSGHYVSISRGDGPGQWLLFDDLSAQRVTQSSFGHLFSVEVPYLLFYQLETIHPRRSHQRLPSFPSFNQQPGHDHVRPPYPVGSDDGYVQQPYPSDLQDRYFTNPGIPPPIPENSRPNRH</sequence>